<dbReference type="RefSeq" id="XP_021882096.1">
    <property type="nucleotide sequence ID" value="XM_022030043.1"/>
</dbReference>
<reference evidence="5 6" key="1">
    <citation type="submission" date="2016-07" db="EMBL/GenBank/DDBJ databases">
        <title>Pervasive Adenine N6-methylation of Active Genes in Fungi.</title>
        <authorList>
            <consortium name="DOE Joint Genome Institute"/>
            <person name="Mondo S.J."/>
            <person name="Dannebaum R.O."/>
            <person name="Kuo R.C."/>
            <person name="Labutti K."/>
            <person name="Haridas S."/>
            <person name="Kuo A."/>
            <person name="Salamov A."/>
            <person name="Ahrendt S.R."/>
            <person name="Lipzen A."/>
            <person name="Sullivan W."/>
            <person name="Andreopoulos W.B."/>
            <person name="Clum A."/>
            <person name="Lindquist E."/>
            <person name="Daum C."/>
            <person name="Ramamoorthy G.K."/>
            <person name="Gryganskyi A."/>
            <person name="Culley D."/>
            <person name="Magnuson J.K."/>
            <person name="James T.Y."/>
            <person name="O'Malley M.A."/>
            <person name="Stajich J.E."/>
            <person name="Spatafora J.W."/>
            <person name="Visel A."/>
            <person name="Grigoriev I.V."/>
        </authorList>
    </citation>
    <scope>NUCLEOTIDE SEQUENCE [LARGE SCALE GENOMIC DNA]</scope>
    <source>
        <strain evidence="5 6">NRRL 3116</strain>
    </source>
</reference>
<feature type="compositionally biased region" description="Low complexity" evidence="3">
    <location>
        <begin position="693"/>
        <end position="724"/>
    </location>
</feature>
<dbReference type="GO" id="GO:0007165">
    <property type="term" value="P:signal transduction"/>
    <property type="evidence" value="ECO:0007669"/>
    <property type="project" value="InterPro"/>
</dbReference>
<evidence type="ECO:0000313" key="5">
    <source>
        <dbReference type="EMBL" id="ORZ18301.1"/>
    </source>
</evidence>
<dbReference type="GO" id="GO:0005737">
    <property type="term" value="C:cytoplasm"/>
    <property type="evidence" value="ECO:0007669"/>
    <property type="project" value="TreeGrafter"/>
</dbReference>
<feature type="compositionally biased region" description="Gly residues" evidence="3">
    <location>
        <begin position="138"/>
        <end position="159"/>
    </location>
</feature>
<dbReference type="InterPro" id="IPR027267">
    <property type="entry name" value="AH/BAR_dom_sf"/>
</dbReference>
<feature type="compositionally biased region" description="Low complexity" evidence="3">
    <location>
        <begin position="866"/>
        <end position="876"/>
    </location>
</feature>
<feature type="region of interest" description="Disordered" evidence="3">
    <location>
        <begin position="780"/>
        <end position="938"/>
    </location>
</feature>
<feature type="domain" description="Rho-GAP" evidence="4">
    <location>
        <begin position="401"/>
        <end position="584"/>
    </location>
</feature>
<organism evidence="5 6">
    <name type="scientific">Lobosporangium transversale</name>
    <dbReference type="NCBI Taxonomy" id="64571"/>
    <lineage>
        <taxon>Eukaryota</taxon>
        <taxon>Fungi</taxon>
        <taxon>Fungi incertae sedis</taxon>
        <taxon>Mucoromycota</taxon>
        <taxon>Mortierellomycotina</taxon>
        <taxon>Mortierellomycetes</taxon>
        <taxon>Mortierellales</taxon>
        <taxon>Mortierellaceae</taxon>
        <taxon>Lobosporangium</taxon>
    </lineage>
</organism>
<feature type="compositionally biased region" description="Low complexity" evidence="3">
    <location>
        <begin position="25"/>
        <end position="34"/>
    </location>
</feature>
<dbReference type="SUPFAM" id="SSF48350">
    <property type="entry name" value="GTPase activation domain, GAP"/>
    <property type="match status" value="1"/>
</dbReference>
<keyword evidence="2" id="KW-0175">Coiled coil</keyword>
<feature type="compositionally biased region" description="Low complexity" evidence="3">
    <location>
        <begin position="929"/>
        <end position="938"/>
    </location>
</feature>
<dbReference type="SUPFAM" id="SSF103657">
    <property type="entry name" value="BAR/IMD domain-like"/>
    <property type="match status" value="1"/>
</dbReference>
<dbReference type="OrthoDB" id="79452at2759"/>
<feature type="compositionally biased region" description="Polar residues" evidence="3">
    <location>
        <begin position="830"/>
        <end position="839"/>
    </location>
</feature>
<dbReference type="PROSITE" id="PS50238">
    <property type="entry name" value="RHOGAP"/>
    <property type="match status" value="1"/>
</dbReference>
<dbReference type="SMART" id="SM00324">
    <property type="entry name" value="RhoGAP"/>
    <property type="match status" value="1"/>
</dbReference>
<dbReference type="GeneID" id="33571886"/>
<feature type="compositionally biased region" description="Basic and acidic residues" evidence="3">
    <location>
        <begin position="8"/>
        <end position="24"/>
    </location>
</feature>
<dbReference type="Proteomes" id="UP000193648">
    <property type="component" value="Unassembled WGS sequence"/>
</dbReference>
<feature type="compositionally biased region" description="Polar residues" evidence="3">
    <location>
        <begin position="675"/>
        <end position="692"/>
    </location>
</feature>
<feature type="compositionally biased region" description="Polar residues" evidence="3">
    <location>
        <begin position="595"/>
        <end position="605"/>
    </location>
</feature>
<feature type="region of interest" description="Disordered" evidence="3">
    <location>
        <begin position="1"/>
        <end position="47"/>
    </location>
</feature>
<feature type="compositionally biased region" description="Polar residues" evidence="3">
    <location>
        <begin position="795"/>
        <end position="809"/>
    </location>
</feature>
<feature type="coiled-coil region" evidence="2">
    <location>
        <begin position="278"/>
        <end position="305"/>
    </location>
</feature>
<dbReference type="Pfam" id="PF00620">
    <property type="entry name" value="RhoGAP"/>
    <property type="match status" value="1"/>
</dbReference>
<accession>A0A1Y2GPT6</accession>
<evidence type="ECO:0000259" key="4">
    <source>
        <dbReference type="PROSITE" id="PS50238"/>
    </source>
</evidence>
<name>A0A1Y2GPT6_9FUNG</name>
<comment type="caution">
    <text evidence="5">The sequence shown here is derived from an EMBL/GenBank/DDBJ whole genome shotgun (WGS) entry which is preliminary data.</text>
</comment>
<dbReference type="PANTHER" id="PTHR23176:SF134">
    <property type="entry name" value="RHO-TYPE GTPASE-ACTIVATING PROTEIN"/>
    <property type="match status" value="1"/>
</dbReference>
<sequence length="938" mass="102820">MTGRHSRMSSDADRERDRDRDRDTSTAAAATSTSFMTPALSRATPIMPLGMPMTREAKESREQAQAWDASLNRIFQAMQGEDTAKYLAYFKARLEIEEAYTRGLEKLIASAKGSSRNTGANNNNNNNNNNGNNTQGTGQAGAGAGAGTGQGSSINGGNGDPDEIPTTLHMAYNSLLETTQQLCKRRQPFVKLLKNVMGALATLKESHEKQRKGHKEAARPVFQLYAETRLSTVPKLKRAYEQRCRDVEQVLAMEDSDHLPVRERLKNLASSTGAAGRLVKSRRDLEEADNEYKTAVQQLEAFRVQRERYFDSSFQSMQNMVRERGMKCQECLKAYVTEERRLMEGAKEDMNRFSVMVDCIKPAGDTEQISLTFTKDINSHPKPVYYENYYQKAPPEGVFGLSLTEYVRKYRHPIPLVIVKCSEAIDRVGLRREGIYRVSGRHAQIMNLKKQFEANENAVDLTDAVSEDCASIAAVLKIYLRELPEPLFPFPLNERIGYSGIMDKNARLGELKGRLKRLPDCNIDTLQFLIRHLRRIYEHVEDNKMTLDNLCLIFTPAIFHDFNSAMVPGPQAAGGINQQPGDLSLTSLSFAPATTAGSPGTQTAPWSGYPSDQQNLQQQTQSYHPPPQYSPHGSSPSSPKAISDAPPGYPPVTGTHNGGTSDNKNKGSATGGATAVSQPQPSAAGTITSPLLSTAQPAQTTQISAATSNSTTTATTTPSFQPPTNTVSTAASWSNDMVLSDLIINSDTIFNVLPKLPSRTNSGMSSLSLEDQQRLSVATSASTYSLPRPYDGSRKLSSANLDRNTNLASPTEGGGGGAGRQLMPRLDSLAASTTTSHPRTSPLPSPNTMEHSSYPYQPPPPPPPQHQYQQQQQQSYHPPPHMPPQYHQNNDGWQGNTGRTNSPPSPSSLKADQMAAVGPTRSRSNQDLQQSSQQQQQQ</sequence>
<feature type="region of interest" description="Disordered" evidence="3">
    <location>
        <begin position="113"/>
        <end position="166"/>
    </location>
</feature>
<feature type="compositionally biased region" description="Pro residues" evidence="3">
    <location>
        <begin position="856"/>
        <end position="865"/>
    </location>
</feature>
<dbReference type="EMBL" id="MCFF01000015">
    <property type="protein sequence ID" value="ORZ18301.1"/>
    <property type="molecule type" value="Genomic_DNA"/>
</dbReference>
<evidence type="ECO:0000256" key="3">
    <source>
        <dbReference type="SAM" id="MobiDB-lite"/>
    </source>
</evidence>
<feature type="region of interest" description="Disordered" evidence="3">
    <location>
        <begin position="590"/>
        <end position="726"/>
    </location>
</feature>
<dbReference type="PANTHER" id="PTHR23176">
    <property type="entry name" value="RHO/RAC/CDC GTPASE-ACTIVATING PROTEIN"/>
    <property type="match status" value="1"/>
</dbReference>
<protein>
    <recommendedName>
        <fullName evidence="4">Rho-GAP domain-containing protein</fullName>
    </recommendedName>
</protein>
<dbReference type="CDD" id="cd00159">
    <property type="entry name" value="RhoGAP"/>
    <property type="match status" value="1"/>
</dbReference>
<keyword evidence="6" id="KW-1185">Reference proteome</keyword>
<dbReference type="InterPro" id="IPR000198">
    <property type="entry name" value="RhoGAP_dom"/>
</dbReference>
<feature type="compositionally biased region" description="Polar residues" evidence="3">
    <location>
        <begin position="654"/>
        <end position="668"/>
    </location>
</feature>
<dbReference type="InParanoid" id="A0A1Y2GPT6"/>
<dbReference type="GO" id="GO:0005096">
    <property type="term" value="F:GTPase activator activity"/>
    <property type="evidence" value="ECO:0007669"/>
    <property type="project" value="UniProtKB-KW"/>
</dbReference>
<evidence type="ECO:0000256" key="2">
    <source>
        <dbReference type="SAM" id="Coils"/>
    </source>
</evidence>
<feature type="compositionally biased region" description="Low complexity" evidence="3">
    <location>
        <begin position="117"/>
        <end position="137"/>
    </location>
</feature>
<dbReference type="InterPro" id="IPR050729">
    <property type="entry name" value="Rho-GAP"/>
</dbReference>
<feature type="compositionally biased region" description="Polar residues" evidence="3">
    <location>
        <begin position="631"/>
        <end position="640"/>
    </location>
</feature>
<dbReference type="InterPro" id="IPR008936">
    <property type="entry name" value="Rho_GTPase_activation_prot"/>
</dbReference>
<gene>
    <name evidence="5" type="ORF">BCR41DRAFT_421547</name>
</gene>
<dbReference type="Gene3D" id="1.10.555.10">
    <property type="entry name" value="Rho GTPase activation protein"/>
    <property type="match status" value="1"/>
</dbReference>
<evidence type="ECO:0000256" key="1">
    <source>
        <dbReference type="ARBA" id="ARBA00022468"/>
    </source>
</evidence>
<evidence type="ECO:0000313" key="6">
    <source>
        <dbReference type="Proteomes" id="UP000193648"/>
    </source>
</evidence>
<proteinExistence type="predicted"/>
<feature type="compositionally biased region" description="Polar residues" evidence="3">
    <location>
        <begin position="889"/>
        <end position="910"/>
    </location>
</feature>
<dbReference type="AlphaFoldDB" id="A0A1Y2GPT6"/>
<keyword evidence="1" id="KW-0343">GTPase activation</keyword>
<dbReference type="Gene3D" id="1.20.1270.60">
    <property type="entry name" value="Arfaptin homology (AH) domain/BAR domain"/>
    <property type="match status" value="1"/>
</dbReference>
<dbReference type="STRING" id="64571.A0A1Y2GPT6"/>